<name>A0ABN7SN86_OIKDI</name>
<sequence>MIDFQNLLNGESKFVYYKQWQINIAIGVFCVATTIFTTVMIWWMRFGGYEKNVIMKRDQLRRKLQIVNERLEKAGSAVSYERRYPPRPIVGAGFERNVWQKRSSGVSRASRIQTGSDYFERTSDRKRNLSVIQE</sequence>
<reference evidence="2 3" key="1">
    <citation type="submission" date="2021-04" db="EMBL/GenBank/DDBJ databases">
        <authorList>
            <person name="Bliznina A."/>
        </authorList>
    </citation>
    <scope>NUCLEOTIDE SEQUENCE [LARGE SCALE GENOMIC DNA]</scope>
</reference>
<keyword evidence="1" id="KW-1133">Transmembrane helix</keyword>
<keyword evidence="1" id="KW-0812">Transmembrane</keyword>
<feature type="transmembrane region" description="Helical" evidence="1">
    <location>
        <begin position="20"/>
        <end position="43"/>
    </location>
</feature>
<dbReference type="EMBL" id="OU015566">
    <property type="protein sequence ID" value="CAG5102425.1"/>
    <property type="molecule type" value="Genomic_DNA"/>
</dbReference>
<dbReference type="Proteomes" id="UP001158576">
    <property type="component" value="Chromosome 1"/>
</dbReference>
<evidence type="ECO:0000313" key="2">
    <source>
        <dbReference type="EMBL" id="CAG5102425.1"/>
    </source>
</evidence>
<evidence type="ECO:0000256" key="1">
    <source>
        <dbReference type="SAM" id="Phobius"/>
    </source>
</evidence>
<keyword evidence="1" id="KW-0472">Membrane</keyword>
<organism evidence="2 3">
    <name type="scientific">Oikopleura dioica</name>
    <name type="common">Tunicate</name>
    <dbReference type="NCBI Taxonomy" id="34765"/>
    <lineage>
        <taxon>Eukaryota</taxon>
        <taxon>Metazoa</taxon>
        <taxon>Chordata</taxon>
        <taxon>Tunicata</taxon>
        <taxon>Appendicularia</taxon>
        <taxon>Copelata</taxon>
        <taxon>Oikopleuridae</taxon>
        <taxon>Oikopleura</taxon>
    </lineage>
</organism>
<accession>A0ABN7SN86</accession>
<protein>
    <submittedName>
        <fullName evidence="2">Oidioi.mRNA.OKI2018_I69.chr1.g295.t1.cds</fullName>
    </submittedName>
</protein>
<gene>
    <name evidence="2" type="ORF">OKIOD_LOCUS9060</name>
</gene>
<keyword evidence="3" id="KW-1185">Reference proteome</keyword>
<proteinExistence type="predicted"/>
<evidence type="ECO:0000313" key="3">
    <source>
        <dbReference type="Proteomes" id="UP001158576"/>
    </source>
</evidence>